<accession>D8TKE2</accession>
<feature type="region of interest" description="Disordered" evidence="1">
    <location>
        <begin position="1"/>
        <end position="160"/>
    </location>
</feature>
<feature type="compositionally biased region" description="Low complexity" evidence="1">
    <location>
        <begin position="47"/>
        <end position="69"/>
    </location>
</feature>
<evidence type="ECO:0000313" key="2">
    <source>
        <dbReference type="EMBL" id="EFJ52045.1"/>
    </source>
</evidence>
<dbReference type="RefSeq" id="XP_002946819.1">
    <property type="nucleotide sequence ID" value="XM_002946773.1"/>
</dbReference>
<dbReference type="KEGG" id="vcn:VOLCADRAFT_87184"/>
<organism evidence="3">
    <name type="scientific">Volvox carteri f. nagariensis</name>
    <dbReference type="NCBI Taxonomy" id="3068"/>
    <lineage>
        <taxon>Eukaryota</taxon>
        <taxon>Viridiplantae</taxon>
        <taxon>Chlorophyta</taxon>
        <taxon>core chlorophytes</taxon>
        <taxon>Chlorophyceae</taxon>
        <taxon>CS clade</taxon>
        <taxon>Chlamydomonadales</taxon>
        <taxon>Volvocaceae</taxon>
        <taxon>Volvox</taxon>
    </lineage>
</organism>
<feature type="region of interest" description="Disordered" evidence="1">
    <location>
        <begin position="400"/>
        <end position="420"/>
    </location>
</feature>
<feature type="compositionally biased region" description="Acidic residues" evidence="1">
    <location>
        <begin position="317"/>
        <end position="336"/>
    </location>
</feature>
<dbReference type="GeneID" id="9624690"/>
<dbReference type="EMBL" id="GL378325">
    <property type="protein sequence ID" value="EFJ52045.1"/>
    <property type="molecule type" value="Genomic_DNA"/>
</dbReference>
<feature type="region of interest" description="Disordered" evidence="1">
    <location>
        <begin position="317"/>
        <end position="369"/>
    </location>
</feature>
<feature type="compositionally biased region" description="Basic and acidic residues" evidence="1">
    <location>
        <begin position="359"/>
        <end position="369"/>
    </location>
</feature>
<name>D8TKE2_VOLCA</name>
<dbReference type="OrthoDB" id="552407at2759"/>
<proteinExistence type="predicted"/>
<dbReference type="Proteomes" id="UP000001058">
    <property type="component" value="Unassembled WGS sequence"/>
</dbReference>
<sequence length="466" mass="49919">MKVKARQRGARNSAGQSQHDAAASQNHNEQLISSSQELPLTSGRGDGSTSNAAAGGSSTAASGHSTKAAQGSATSLVPAAASRPPLVIGTTSAAARPTPPSRALTQQQLRKQRQQQRNLLPPVRARGGRQAARDGPRGAAAATSGRGGISINSRSASFPSAPSAAELDAAVRAVERALEDGPVGRERLQAMSVEQPDLYSQVILALFQKTQSLELISKMPMPMIPEPDFLLEPPLPPGPDYEDLDLAWDEGEEGDELDRWEAMMAAAGEYGNLYDMPYDLDGVDAPFPVEPPFPDFDYEPEFDDDDYGDMYEDEYESEMYDDEGDEEDGEDGEEGDGLGYLENKAGEAGEGSYLDGEDKEQKGGVEQGEWIRQEFKEYGKYDKYGSALETKPAMLATGRTGAYSQRAADGSEYDERPSLPYTTTSVHLDAVLGTDPAYDCEGGLVSGLRNLHVTGTSKQPPQSPVL</sequence>
<evidence type="ECO:0000256" key="1">
    <source>
        <dbReference type="SAM" id="MobiDB-lite"/>
    </source>
</evidence>
<feature type="compositionally biased region" description="Polar residues" evidence="1">
    <location>
        <begin position="13"/>
        <end position="39"/>
    </location>
</feature>
<feature type="compositionally biased region" description="Low complexity" evidence="1">
    <location>
        <begin position="137"/>
        <end position="160"/>
    </location>
</feature>
<dbReference type="AlphaFoldDB" id="D8TKE2"/>
<keyword evidence="3" id="KW-1185">Reference proteome</keyword>
<reference evidence="2 3" key="1">
    <citation type="journal article" date="2010" name="Science">
        <title>Genomic analysis of organismal complexity in the multicellular green alga Volvox carteri.</title>
        <authorList>
            <person name="Prochnik S.E."/>
            <person name="Umen J."/>
            <person name="Nedelcu A.M."/>
            <person name="Hallmann A."/>
            <person name="Miller S.M."/>
            <person name="Nishii I."/>
            <person name="Ferris P."/>
            <person name="Kuo A."/>
            <person name="Mitros T."/>
            <person name="Fritz-Laylin L.K."/>
            <person name="Hellsten U."/>
            <person name="Chapman J."/>
            <person name="Simakov O."/>
            <person name="Rensing S.A."/>
            <person name="Terry A."/>
            <person name="Pangilinan J."/>
            <person name="Kapitonov V."/>
            <person name="Jurka J."/>
            <person name="Salamov A."/>
            <person name="Shapiro H."/>
            <person name="Schmutz J."/>
            <person name="Grimwood J."/>
            <person name="Lindquist E."/>
            <person name="Lucas S."/>
            <person name="Grigoriev I.V."/>
            <person name="Schmitt R."/>
            <person name="Kirk D."/>
            <person name="Rokhsar D.S."/>
        </authorList>
    </citation>
    <scope>NUCLEOTIDE SEQUENCE [LARGE SCALE GENOMIC DNA]</scope>
    <source>
        <strain evidence="3">f. Nagariensis / Eve</strain>
    </source>
</reference>
<evidence type="ECO:0000313" key="3">
    <source>
        <dbReference type="Proteomes" id="UP000001058"/>
    </source>
</evidence>
<dbReference type="InParanoid" id="D8TKE2"/>
<gene>
    <name evidence="2" type="ORF">VOLCADRAFT_87184</name>
</gene>
<protein>
    <submittedName>
        <fullName evidence="2">Uncharacterized protein</fullName>
    </submittedName>
</protein>
<feature type="compositionally biased region" description="Low complexity" evidence="1">
    <location>
        <begin position="90"/>
        <end position="130"/>
    </location>
</feature>